<dbReference type="PANTHER" id="PTHR15204:SF0">
    <property type="entry name" value="LARGE PROLINE-RICH PROTEIN BAG6"/>
    <property type="match status" value="1"/>
</dbReference>
<feature type="compositionally biased region" description="Polar residues" evidence="1">
    <location>
        <begin position="612"/>
        <end position="625"/>
    </location>
</feature>
<feature type="compositionally biased region" description="Low complexity" evidence="1">
    <location>
        <begin position="673"/>
        <end position="685"/>
    </location>
</feature>
<reference evidence="3" key="1">
    <citation type="submission" date="2020-05" db="EMBL/GenBank/DDBJ databases">
        <title>WGS assembly of Panicum virgatum.</title>
        <authorList>
            <person name="Lovell J.T."/>
            <person name="Jenkins J."/>
            <person name="Shu S."/>
            <person name="Juenger T.E."/>
            <person name="Schmutz J."/>
        </authorList>
    </citation>
    <scope>NUCLEOTIDE SEQUENCE</scope>
    <source>
        <strain evidence="3">AP13</strain>
    </source>
</reference>
<dbReference type="EMBL" id="CM029039">
    <property type="protein sequence ID" value="KAG2640137.1"/>
    <property type="molecule type" value="Genomic_DNA"/>
</dbReference>
<dbReference type="PANTHER" id="PTHR15204">
    <property type="entry name" value="LARGE PROLINE-RICH PROTEIN BAG6"/>
    <property type="match status" value="1"/>
</dbReference>
<dbReference type="InterPro" id="IPR019956">
    <property type="entry name" value="Ubiquitin_dom"/>
</dbReference>
<proteinExistence type="predicted"/>
<feature type="region of interest" description="Disordered" evidence="1">
    <location>
        <begin position="155"/>
        <end position="177"/>
    </location>
</feature>
<dbReference type="GO" id="GO:0036503">
    <property type="term" value="P:ERAD pathway"/>
    <property type="evidence" value="ECO:0007669"/>
    <property type="project" value="TreeGrafter"/>
</dbReference>
<feature type="region of interest" description="Disordered" evidence="1">
    <location>
        <begin position="93"/>
        <end position="118"/>
    </location>
</feature>
<dbReference type="InterPro" id="IPR000626">
    <property type="entry name" value="Ubiquitin-like_dom"/>
</dbReference>
<feature type="compositionally biased region" description="Basic and acidic residues" evidence="1">
    <location>
        <begin position="701"/>
        <end position="718"/>
    </location>
</feature>
<dbReference type="Proteomes" id="UP000823388">
    <property type="component" value="Chromosome 2K"/>
</dbReference>
<keyword evidence="4" id="KW-1185">Reference proteome</keyword>
<feature type="compositionally biased region" description="Polar residues" evidence="1">
    <location>
        <begin position="579"/>
        <end position="590"/>
    </location>
</feature>
<evidence type="ECO:0000313" key="3">
    <source>
        <dbReference type="EMBL" id="KAG2640137.1"/>
    </source>
</evidence>
<feature type="region of interest" description="Disordered" evidence="1">
    <location>
        <begin position="663"/>
        <end position="718"/>
    </location>
</feature>
<dbReference type="InterPro" id="IPR029071">
    <property type="entry name" value="Ubiquitin-like_domsf"/>
</dbReference>
<feature type="compositionally biased region" description="Polar residues" evidence="1">
    <location>
        <begin position="442"/>
        <end position="460"/>
    </location>
</feature>
<gene>
    <name evidence="3" type="ORF">PVAP13_2KG071832</name>
</gene>
<dbReference type="PRINTS" id="PR00348">
    <property type="entry name" value="UBIQUITIN"/>
</dbReference>
<name>A0A8T0W0E2_PANVG</name>
<evidence type="ECO:0000313" key="4">
    <source>
        <dbReference type="Proteomes" id="UP000823388"/>
    </source>
</evidence>
<dbReference type="SUPFAM" id="SSF54236">
    <property type="entry name" value="Ubiquitin-like"/>
    <property type="match status" value="1"/>
</dbReference>
<evidence type="ECO:0000259" key="2">
    <source>
        <dbReference type="PROSITE" id="PS50053"/>
    </source>
</evidence>
<evidence type="ECO:0000256" key="1">
    <source>
        <dbReference type="SAM" id="MobiDB-lite"/>
    </source>
</evidence>
<feature type="domain" description="Ubiquitin-like" evidence="2">
    <location>
        <begin position="20"/>
        <end position="95"/>
    </location>
</feature>
<feature type="compositionally biased region" description="Polar residues" evidence="1">
    <location>
        <begin position="93"/>
        <end position="111"/>
    </location>
</feature>
<dbReference type="Pfam" id="PF00240">
    <property type="entry name" value="ubiquitin"/>
    <property type="match status" value="1"/>
</dbReference>
<dbReference type="GO" id="GO:0031593">
    <property type="term" value="F:polyubiquitin modification-dependent protein binding"/>
    <property type="evidence" value="ECO:0007669"/>
    <property type="project" value="TreeGrafter"/>
</dbReference>
<organism evidence="3 4">
    <name type="scientific">Panicum virgatum</name>
    <name type="common">Blackwell switchgrass</name>
    <dbReference type="NCBI Taxonomy" id="38727"/>
    <lineage>
        <taxon>Eukaryota</taxon>
        <taxon>Viridiplantae</taxon>
        <taxon>Streptophyta</taxon>
        <taxon>Embryophyta</taxon>
        <taxon>Tracheophyta</taxon>
        <taxon>Spermatophyta</taxon>
        <taxon>Magnoliopsida</taxon>
        <taxon>Liliopsida</taxon>
        <taxon>Poales</taxon>
        <taxon>Poaceae</taxon>
        <taxon>PACMAD clade</taxon>
        <taxon>Panicoideae</taxon>
        <taxon>Panicodae</taxon>
        <taxon>Paniceae</taxon>
        <taxon>Panicinae</taxon>
        <taxon>Panicum</taxon>
        <taxon>Panicum sect. Hiantes</taxon>
    </lineage>
</organism>
<feature type="region of interest" description="Disordered" evidence="1">
    <location>
        <begin position="606"/>
        <end position="638"/>
    </location>
</feature>
<dbReference type="SMART" id="SM00213">
    <property type="entry name" value="UBQ"/>
    <property type="match status" value="1"/>
</dbReference>
<dbReference type="AlphaFoldDB" id="A0A8T0W0E2"/>
<sequence length="718" mass="76110">MGSTSDVQMQHCPEDSETTIEIKIKTLDSQTYNLRVNKCVPVPLLKEKIATVTGILSEQQRLICRGRVLKDDELLSAYHVEDGHTLHLVVRQPGQSAPSGNAATEANQSNSGRRRGPTMARSVVLEAVNVDPASSELPAFVAQILQSVLGTISAQSSGVPASSDTRPSEPTQSSIPNTVRVELDQNQQAPLLFPSEPAHGSSQPNVIPDALTTMSQYIEFMRDSFRREGFNHDGLTLFLYKLHPLCGLLKIHVHFSFSTGQAEGNVENRTAGSTRVGGTQNQECQPESASTLGLHTASLLAETMQSTRQIVVEQAGAMLSQLSAQLGGLQNVTDPATRRDLQSSAFRSGSLLHNLGSLLLELGRTTMLLRINPVSSEAVVNSGPALYISPSGPNPLMVQPVPFFPGRSVQMGTLFSSLSSQGSVLHPRDVDIHARSGGSVPVASTNPSEPVGAQAQQHGNRTGDASHGNIGEASAGLAGGTPFSVESGVRLLPLRTVVAMPAGISRAPSGSSSGGFGFIYPLITRVRQRANTSGSDERNGQSPNEPARSNTHPNQQSIPQSTQAHQAGNLGSPIDVNVGNGSETSPGQQNGLVTLSHIMDILGSMLPGENVRGNSSNQQAPMASTEQEDGRNHATTHVSGASEEALHFASMVRQIMPFISQVETQNQSAPLDSSSTRSQAASGSANRARDGPSDSTSSHQHNRDQIDEPNSKRQRTSD</sequence>
<feature type="region of interest" description="Disordered" evidence="1">
    <location>
        <begin position="434"/>
        <end position="474"/>
    </location>
</feature>
<feature type="compositionally biased region" description="Polar residues" evidence="1">
    <location>
        <begin position="529"/>
        <end position="566"/>
    </location>
</feature>
<comment type="caution">
    <text evidence="3">The sequence shown here is derived from an EMBL/GenBank/DDBJ whole genome shotgun (WGS) entry which is preliminary data.</text>
</comment>
<protein>
    <recommendedName>
        <fullName evidence="2">Ubiquitin-like domain-containing protein</fullName>
    </recommendedName>
</protein>
<dbReference type="FunFam" id="3.10.20.90:FF:000154">
    <property type="entry name" value="Large proline-rich protein BAG6"/>
    <property type="match status" value="1"/>
</dbReference>
<dbReference type="Gene3D" id="3.10.20.90">
    <property type="entry name" value="Phosphatidylinositol 3-kinase Catalytic Subunit, Chain A, domain 1"/>
    <property type="match status" value="1"/>
</dbReference>
<dbReference type="PROSITE" id="PS50053">
    <property type="entry name" value="UBIQUITIN_2"/>
    <property type="match status" value="1"/>
</dbReference>
<feature type="compositionally biased region" description="Polar residues" evidence="1">
    <location>
        <begin position="663"/>
        <end position="672"/>
    </location>
</feature>
<dbReference type="GO" id="GO:0071818">
    <property type="term" value="C:BAT3 complex"/>
    <property type="evidence" value="ECO:0007669"/>
    <property type="project" value="TreeGrafter"/>
</dbReference>
<accession>A0A8T0W0E2</accession>
<feature type="region of interest" description="Disordered" evidence="1">
    <location>
        <begin position="529"/>
        <end position="590"/>
    </location>
</feature>
<dbReference type="GO" id="GO:0051787">
    <property type="term" value="F:misfolded protein binding"/>
    <property type="evidence" value="ECO:0007669"/>
    <property type="project" value="TreeGrafter"/>
</dbReference>